<dbReference type="EMBL" id="JAIQCV010000006">
    <property type="protein sequence ID" value="KAH1090972.1"/>
    <property type="molecule type" value="Genomic_DNA"/>
</dbReference>
<accession>A0A9D3VPG4</accession>
<evidence type="ECO:0000259" key="2">
    <source>
        <dbReference type="Pfam" id="PF00346"/>
    </source>
</evidence>
<reference evidence="3 4" key="1">
    <citation type="journal article" date="2021" name="Plant Biotechnol. J.">
        <title>Multi-omics assisted identification of the key and species-specific regulatory components of drought-tolerant mechanisms in Gossypium stocksii.</title>
        <authorList>
            <person name="Yu D."/>
            <person name="Ke L."/>
            <person name="Zhang D."/>
            <person name="Wu Y."/>
            <person name="Sun Y."/>
            <person name="Mei J."/>
            <person name="Sun J."/>
            <person name="Sun Y."/>
        </authorList>
    </citation>
    <scope>NUCLEOTIDE SEQUENCE [LARGE SCALE GENOMIC DNA]</scope>
    <source>
        <strain evidence="4">cv. E1</strain>
        <tissue evidence="3">Leaf</tissue>
    </source>
</reference>
<evidence type="ECO:0000256" key="1">
    <source>
        <dbReference type="ARBA" id="ARBA00005769"/>
    </source>
</evidence>
<dbReference type="GO" id="GO:0051287">
    <property type="term" value="F:NAD binding"/>
    <property type="evidence" value="ECO:0007669"/>
    <property type="project" value="InterPro"/>
</dbReference>
<dbReference type="InterPro" id="IPR029014">
    <property type="entry name" value="NiFe-Hase_large"/>
</dbReference>
<gene>
    <name evidence="3" type="ORF">J1N35_018229</name>
</gene>
<evidence type="ECO:0000313" key="4">
    <source>
        <dbReference type="Proteomes" id="UP000828251"/>
    </source>
</evidence>
<comment type="similarity">
    <text evidence="1">Belongs to the complex I 49 kDa subunit family.</text>
</comment>
<name>A0A9D3VPG4_9ROSI</name>
<keyword evidence="4" id="KW-1185">Reference proteome</keyword>
<sequence length="86" mass="10124">MHAFPLYKRVKQGPYRTGSPLVLVGLVFYHLSHKTKVRELEIQWQKEGDSLAHYLAQISEMTKSVKIIQQVLERILRSSYKNLEIR</sequence>
<dbReference type="Proteomes" id="UP000828251">
    <property type="component" value="Unassembled WGS sequence"/>
</dbReference>
<dbReference type="AlphaFoldDB" id="A0A9D3VPG4"/>
<dbReference type="Pfam" id="PF00346">
    <property type="entry name" value="Complex1_49kDa"/>
    <property type="match status" value="1"/>
</dbReference>
<dbReference type="Gene3D" id="1.10.645.10">
    <property type="entry name" value="Cytochrome-c3 Hydrogenase, chain B"/>
    <property type="match status" value="1"/>
</dbReference>
<dbReference type="SUPFAM" id="SSF56762">
    <property type="entry name" value="HydB/Nqo4-like"/>
    <property type="match status" value="1"/>
</dbReference>
<feature type="domain" description="NADH-quinone oxidoreductase subunit D" evidence="2">
    <location>
        <begin position="39"/>
        <end position="81"/>
    </location>
</feature>
<dbReference type="GO" id="GO:0048038">
    <property type="term" value="F:quinone binding"/>
    <property type="evidence" value="ECO:0007669"/>
    <property type="project" value="InterPro"/>
</dbReference>
<evidence type="ECO:0000313" key="3">
    <source>
        <dbReference type="EMBL" id="KAH1090972.1"/>
    </source>
</evidence>
<dbReference type="InterPro" id="IPR001135">
    <property type="entry name" value="NADH_Q_OxRdtase_suD"/>
</dbReference>
<comment type="caution">
    <text evidence="3">The sequence shown here is derived from an EMBL/GenBank/DDBJ whole genome shotgun (WGS) entry which is preliminary data.</text>
</comment>
<proteinExistence type="inferred from homology"/>
<dbReference type="GO" id="GO:0016651">
    <property type="term" value="F:oxidoreductase activity, acting on NAD(P)H"/>
    <property type="evidence" value="ECO:0007669"/>
    <property type="project" value="InterPro"/>
</dbReference>
<protein>
    <recommendedName>
        <fullName evidence="2">NADH-quinone oxidoreductase subunit D domain-containing protein</fullName>
    </recommendedName>
</protein>
<organism evidence="3 4">
    <name type="scientific">Gossypium stocksii</name>
    <dbReference type="NCBI Taxonomy" id="47602"/>
    <lineage>
        <taxon>Eukaryota</taxon>
        <taxon>Viridiplantae</taxon>
        <taxon>Streptophyta</taxon>
        <taxon>Embryophyta</taxon>
        <taxon>Tracheophyta</taxon>
        <taxon>Spermatophyta</taxon>
        <taxon>Magnoliopsida</taxon>
        <taxon>eudicotyledons</taxon>
        <taxon>Gunneridae</taxon>
        <taxon>Pentapetalae</taxon>
        <taxon>rosids</taxon>
        <taxon>malvids</taxon>
        <taxon>Malvales</taxon>
        <taxon>Malvaceae</taxon>
        <taxon>Malvoideae</taxon>
        <taxon>Gossypium</taxon>
    </lineage>
</organism>